<reference evidence="1 2" key="1">
    <citation type="journal article" date="2012" name="PLoS Pathog.">
        <title>The genome of the obligate intracellular parasite Trachipleistophora hominis: new insights into microsporidian genome dynamics and reductive evolution.</title>
        <authorList>
            <person name="Heinz E."/>
            <person name="Williams T.A."/>
            <person name="Nakjang S."/>
            <person name="Noel C.J."/>
            <person name="Swan D.C."/>
            <person name="Goldberg A.V."/>
            <person name="Harris S.R."/>
            <person name="Weinmaier T."/>
            <person name="Markert S."/>
            <person name="Becher D."/>
            <person name="Bernhardt J."/>
            <person name="Dagan T."/>
            <person name="Hacker C."/>
            <person name="Lucocq J.M."/>
            <person name="Schweder T."/>
            <person name="Rattei T."/>
            <person name="Hall N."/>
            <person name="Hirt R.P."/>
            <person name="Embley T.M."/>
        </authorList>
    </citation>
    <scope>NUCLEOTIDE SEQUENCE [LARGE SCALE GENOMIC DNA]</scope>
</reference>
<sequence>MIRNENIAMVKISFLNYVEECKLHGNDPSIKLNFVILCKYDDKQPTKIGSLCFYTVNAKDCF</sequence>
<dbReference type="VEuPathDB" id="MicrosporidiaDB:THOM_2368"/>
<dbReference type="Proteomes" id="UP000011185">
    <property type="component" value="Unassembled WGS sequence"/>
</dbReference>
<evidence type="ECO:0000313" key="1">
    <source>
        <dbReference type="EMBL" id="ELQ74704.1"/>
    </source>
</evidence>
<dbReference type="InParanoid" id="L7JTI1"/>
<accession>L7JTI1</accession>
<evidence type="ECO:0000313" key="2">
    <source>
        <dbReference type="Proteomes" id="UP000011185"/>
    </source>
</evidence>
<keyword evidence="2" id="KW-1185">Reference proteome</keyword>
<name>L7JTI1_TRAHO</name>
<organism evidence="1 2">
    <name type="scientific">Trachipleistophora hominis</name>
    <name type="common">Microsporidian parasite</name>
    <dbReference type="NCBI Taxonomy" id="72359"/>
    <lineage>
        <taxon>Eukaryota</taxon>
        <taxon>Fungi</taxon>
        <taxon>Fungi incertae sedis</taxon>
        <taxon>Microsporidia</taxon>
        <taxon>Pleistophoridae</taxon>
        <taxon>Trachipleistophora</taxon>
    </lineage>
</organism>
<gene>
    <name evidence="1" type="ORF">THOM_2368</name>
</gene>
<dbReference type="HOGENOM" id="CLU_2905765_0_0_1"/>
<dbReference type="AlphaFoldDB" id="L7JTI1"/>
<proteinExistence type="predicted"/>
<dbReference type="EMBL" id="JH994029">
    <property type="protein sequence ID" value="ELQ74704.1"/>
    <property type="molecule type" value="Genomic_DNA"/>
</dbReference>
<protein>
    <submittedName>
        <fullName evidence="1">Uncharacterized protein</fullName>
    </submittedName>
</protein>